<evidence type="ECO:0000313" key="8">
    <source>
        <dbReference type="Proteomes" id="UP000632063"/>
    </source>
</evidence>
<evidence type="ECO:0000259" key="6">
    <source>
        <dbReference type="PROSITE" id="PS50949"/>
    </source>
</evidence>
<evidence type="ECO:0000256" key="3">
    <source>
        <dbReference type="ARBA" id="ARBA00023015"/>
    </source>
</evidence>
<evidence type="ECO:0000313" key="7">
    <source>
        <dbReference type="EMBL" id="MBD8891442.1"/>
    </source>
</evidence>
<organism evidence="7 8">
    <name type="scientific">Roseibium litorale</name>
    <dbReference type="NCBI Taxonomy" id="2803841"/>
    <lineage>
        <taxon>Bacteria</taxon>
        <taxon>Pseudomonadati</taxon>
        <taxon>Pseudomonadota</taxon>
        <taxon>Alphaproteobacteria</taxon>
        <taxon>Hyphomicrobiales</taxon>
        <taxon>Stappiaceae</taxon>
        <taxon>Roseibium</taxon>
    </lineage>
</organism>
<evidence type="ECO:0000256" key="1">
    <source>
        <dbReference type="ARBA" id="ARBA00005384"/>
    </source>
</evidence>
<keyword evidence="2" id="KW-0663">Pyridoxal phosphate</keyword>
<dbReference type="Gene3D" id="3.90.1150.10">
    <property type="entry name" value="Aspartate Aminotransferase, domain 1"/>
    <property type="match status" value="1"/>
</dbReference>
<sequence length="470" mass="51244">MTIWCPDISTASGPIYLAVADALEADIRSGALAIGTKLPPQRELAYQLGVTLGTITRAYREAERRRLLRGETGRGTFVAPAEIEASPLIPREDRAGELDLARNFAFPHLNPDLAKGLARLSRTPGIERLNGFVPSEGLAHHREAGARLFQLFRLSADPSDIAVTCGAQHGIQVLLQALFRQGDAVAVDTFTYPSLLNSAPHLGLKLVPVPMRRGVDGRFLAMDPEALGRVARTEGVRGVFLMPNMHNPTTHTMTLAEREELVQVARLHGLKIIEDDPYTPFVREELPAIGELAPELTASIASISKLLSPGSRIGFVHVPREYGHAVRNLIGESTWMASPITAELVSGWIADGTLKRVLQEKRRANEARFEMTRELLGGGRFEGGPDKVFGWLHLDPETDPGAVEAELRRRGVASLSSRYFQASDRRPAPFMRLCLGSIAGGIEFRTAVTRVAEVLADPRPQARDLPGPVA</sequence>
<evidence type="ECO:0000256" key="2">
    <source>
        <dbReference type="ARBA" id="ARBA00022898"/>
    </source>
</evidence>
<dbReference type="RefSeq" id="WP_192147596.1">
    <property type="nucleotide sequence ID" value="NZ_JACYXI010000004.1"/>
</dbReference>
<dbReference type="Gene3D" id="1.10.10.10">
    <property type="entry name" value="Winged helix-like DNA-binding domain superfamily/Winged helix DNA-binding domain"/>
    <property type="match status" value="1"/>
</dbReference>
<dbReference type="InterPro" id="IPR004839">
    <property type="entry name" value="Aminotransferase_I/II_large"/>
</dbReference>
<dbReference type="InterPro" id="IPR015422">
    <property type="entry name" value="PyrdxlP-dep_Trfase_small"/>
</dbReference>
<keyword evidence="8" id="KW-1185">Reference proteome</keyword>
<dbReference type="InterPro" id="IPR000524">
    <property type="entry name" value="Tscrpt_reg_HTH_GntR"/>
</dbReference>
<protein>
    <submittedName>
        <fullName evidence="7">PLP-dependent aminotransferase family protein</fullName>
    </submittedName>
</protein>
<dbReference type="PANTHER" id="PTHR46577">
    <property type="entry name" value="HTH-TYPE TRANSCRIPTIONAL REGULATORY PROTEIN GABR"/>
    <property type="match status" value="1"/>
</dbReference>
<dbReference type="EMBL" id="JACYXI010000004">
    <property type="protein sequence ID" value="MBD8891442.1"/>
    <property type="molecule type" value="Genomic_DNA"/>
</dbReference>
<keyword evidence="3" id="KW-0805">Transcription regulation</keyword>
<reference evidence="8" key="1">
    <citation type="submission" date="2020-09" db="EMBL/GenBank/DDBJ databases">
        <title>The genome sequence of strain Labrenzia suaedae 4C16A.</title>
        <authorList>
            <person name="Liu Y."/>
        </authorList>
    </citation>
    <scope>NUCLEOTIDE SEQUENCE [LARGE SCALE GENOMIC DNA]</scope>
    <source>
        <strain evidence="8">4C16A</strain>
    </source>
</reference>
<evidence type="ECO:0000256" key="5">
    <source>
        <dbReference type="ARBA" id="ARBA00023163"/>
    </source>
</evidence>
<keyword evidence="7" id="KW-0808">Transferase</keyword>
<dbReference type="GO" id="GO:0008483">
    <property type="term" value="F:transaminase activity"/>
    <property type="evidence" value="ECO:0007669"/>
    <property type="project" value="UniProtKB-KW"/>
</dbReference>
<dbReference type="Proteomes" id="UP000632063">
    <property type="component" value="Unassembled WGS sequence"/>
</dbReference>
<keyword evidence="5" id="KW-0804">Transcription</keyword>
<dbReference type="Gene3D" id="3.40.640.10">
    <property type="entry name" value="Type I PLP-dependent aspartate aminotransferase-like (Major domain)"/>
    <property type="match status" value="1"/>
</dbReference>
<dbReference type="InterPro" id="IPR036388">
    <property type="entry name" value="WH-like_DNA-bd_sf"/>
</dbReference>
<dbReference type="InterPro" id="IPR015421">
    <property type="entry name" value="PyrdxlP-dep_Trfase_major"/>
</dbReference>
<dbReference type="Pfam" id="PF00392">
    <property type="entry name" value="GntR"/>
    <property type="match status" value="1"/>
</dbReference>
<dbReference type="PROSITE" id="PS50949">
    <property type="entry name" value="HTH_GNTR"/>
    <property type="match status" value="1"/>
</dbReference>
<dbReference type="SUPFAM" id="SSF53383">
    <property type="entry name" value="PLP-dependent transferases"/>
    <property type="match status" value="1"/>
</dbReference>
<dbReference type="SMART" id="SM00345">
    <property type="entry name" value="HTH_GNTR"/>
    <property type="match status" value="1"/>
</dbReference>
<dbReference type="InterPro" id="IPR051446">
    <property type="entry name" value="HTH_trans_reg/aminotransferase"/>
</dbReference>
<dbReference type="PANTHER" id="PTHR46577:SF1">
    <property type="entry name" value="HTH-TYPE TRANSCRIPTIONAL REGULATORY PROTEIN GABR"/>
    <property type="match status" value="1"/>
</dbReference>
<comment type="similarity">
    <text evidence="1">In the C-terminal section; belongs to the class-I pyridoxal-phosphate-dependent aminotransferase family.</text>
</comment>
<proteinExistence type="inferred from homology"/>
<dbReference type="Pfam" id="PF00155">
    <property type="entry name" value="Aminotran_1_2"/>
    <property type="match status" value="1"/>
</dbReference>
<accession>A0ABR9CKR0</accession>
<keyword evidence="4" id="KW-0238">DNA-binding</keyword>
<dbReference type="InterPro" id="IPR015424">
    <property type="entry name" value="PyrdxlP-dep_Trfase"/>
</dbReference>
<dbReference type="CDD" id="cd00609">
    <property type="entry name" value="AAT_like"/>
    <property type="match status" value="1"/>
</dbReference>
<name>A0ABR9CKR0_9HYPH</name>
<comment type="caution">
    <text evidence="7">The sequence shown here is derived from an EMBL/GenBank/DDBJ whole genome shotgun (WGS) entry which is preliminary data.</text>
</comment>
<evidence type="ECO:0000256" key="4">
    <source>
        <dbReference type="ARBA" id="ARBA00023125"/>
    </source>
</evidence>
<dbReference type="SUPFAM" id="SSF46785">
    <property type="entry name" value="Winged helix' DNA-binding domain"/>
    <property type="match status" value="1"/>
</dbReference>
<gene>
    <name evidence="7" type="ORF">IG616_07785</name>
</gene>
<dbReference type="InterPro" id="IPR036390">
    <property type="entry name" value="WH_DNA-bd_sf"/>
</dbReference>
<keyword evidence="7" id="KW-0032">Aminotransferase</keyword>
<feature type="domain" description="HTH gntR-type" evidence="6">
    <location>
        <begin position="13"/>
        <end position="81"/>
    </location>
</feature>
<reference evidence="7 8" key="2">
    <citation type="journal article" date="2021" name="Int. J. Syst. Evol. Microbiol.">
        <title>Roseibium litorale sp. nov., isolated from a tidal flat sediment and proposal for the reclassification of Labrenzia polysiphoniae as Roseibium polysiphoniae comb. nov.</title>
        <authorList>
            <person name="Liu Y."/>
            <person name="Pei T."/>
            <person name="Du J."/>
            <person name="Chao M."/>
            <person name="Deng M.R."/>
            <person name="Zhu H."/>
        </authorList>
    </citation>
    <scope>NUCLEOTIDE SEQUENCE [LARGE SCALE GENOMIC DNA]</scope>
    <source>
        <strain evidence="7 8">4C16A</strain>
    </source>
</reference>